<feature type="transmembrane region" description="Helical" evidence="3">
    <location>
        <begin position="94"/>
        <end position="112"/>
    </location>
</feature>
<feature type="transmembrane region" description="Helical" evidence="3">
    <location>
        <begin position="7"/>
        <end position="26"/>
    </location>
</feature>
<reference evidence="6" key="1">
    <citation type="journal article" date="2019" name="Int. J. Syst. Evol. Microbiol.">
        <title>The Global Catalogue of Microorganisms (GCM) 10K type strain sequencing project: providing services to taxonomists for standard genome sequencing and annotation.</title>
        <authorList>
            <consortium name="The Broad Institute Genomics Platform"/>
            <consortium name="The Broad Institute Genome Sequencing Center for Infectious Disease"/>
            <person name="Wu L."/>
            <person name="Ma J."/>
        </authorList>
    </citation>
    <scope>NUCLEOTIDE SEQUENCE [LARGE SCALE GENOMIC DNA]</scope>
    <source>
        <strain evidence="6">KCTC 42143</strain>
    </source>
</reference>
<organism evidence="5 6">
    <name type="scientific">Carnobacterium antarcticum</name>
    <dbReference type="NCBI Taxonomy" id="2126436"/>
    <lineage>
        <taxon>Bacteria</taxon>
        <taxon>Bacillati</taxon>
        <taxon>Bacillota</taxon>
        <taxon>Bacilli</taxon>
        <taxon>Lactobacillales</taxon>
        <taxon>Carnobacteriaceae</taxon>
        <taxon>Carnobacterium</taxon>
    </lineage>
</organism>
<keyword evidence="3" id="KW-0812">Transmembrane</keyword>
<dbReference type="SUPFAM" id="SSF103481">
    <property type="entry name" value="Multidrug resistance efflux transporter EmrE"/>
    <property type="match status" value="2"/>
</dbReference>
<comment type="subcellular location">
    <subcellularLocation>
        <location evidence="1">Endomembrane system</location>
        <topology evidence="1">Multi-pass membrane protein</topology>
    </subcellularLocation>
</comment>
<feature type="domain" description="EamA" evidence="4">
    <location>
        <begin position="149"/>
        <end position="281"/>
    </location>
</feature>
<evidence type="ECO:0000256" key="1">
    <source>
        <dbReference type="ARBA" id="ARBA00004127"/>
    </source>
</evidence>
<name>A0ABW4NMA7_9LACT</name>
<evidence type="ECO:0000313" key="6">
    <source>
        <dbReference type="Proteomes" id="UP001597285"/>
    </source>
</evidence>
<feature type="transmembrane region" description="Helical" evidence="3">
    <location>
        <begin position="63"/>
        <end position="82"/>
    </location>
</feature>
<proteinExistence type="inferred from homology"/>
<dbReference type="Proteomes" id="UP001597285">
    <property type="component" value="Unassembled WGS sequence"/>
</dbReference>
<protein>
    <submittedName>
        <fullName evidence="5">DMT family transporter</fullName>
    </submittedName>
</protein>
<dbReference type="PANTHER" id="PTHR22911">
    <property type="entry name" value="ACYL-MALONYL CONDENSING ENZYME-RELATED"/>
    <property type="match status" value="1"/>
</dbReference>
<comment type="similarity">
    <text evidence="2">Belongs to the EamA transporter family.</text>
</comment>
<evidence type="ECO:0000256" key="2">
    <source>
        <dbReference type="ARBA" id="ARBA00007362"/>
    </source>
</evidence>
<feature type="transmembrane region" description="Helical" evidence="3">
    <location>
        <begin position="266"/>
        <end position="287"/>
    </location>
</feature>
<dbReference type="Pfam" id="PF00892">
    <property type="entry name" value="EamA"/>
    <property type="match status" value="2"/>
</dbReference>
<feature type="transmembrane region" description="Helical" evidence="3">
    <location>
        <begin position="209"/>
        <end position="229"/>
    </location>
</feature>
<feature type="transmembrane region" description="Helical" evidence="3">
    <location>
        <begin position="32"/>
        <end position="51"/>
    </location>
</feature>
<dbReference type="InterPro" id="IPR037185">
    <property type="entry name" value="EmrE-like"/>
</dbReference>
<dbReference type="RefSeq" id="WP_058918940.1">
    <property type="nucleotide sequence ID" value="NZ_JBHSQC010000004.1"/>
</dbReference>
<feature type="domain" description="EamA" evidence="4">
    <location>
        <begin position="7"/>
        <end position="135"/>
    </location>
</feature>
<feature type="transmembrane region" description="Helical" evidence="3">
    <location>
        <begin position="150"/>
        <end position="168"/>
    </location>
</feature>
<accession>A0ABW4NMA7</accession>
<sequence>MGKAKLKVIAAMLIFGTISLFVKNIALASSEIALYRGILGSLFLLMVLLIKRDKVPWPRLKENRVPLLLSGAAIGFNWILLFEAYKYTTVSNATLSYYFAPVFVMLASPFIFKEKLTAVRVGCILLAMVGMYLIVGRGTVGGEGFKHPLGILYGIGAAAFYACVVILNKFLKGLSGLESTMFQLMIASLVLAPYIFITEGFDVLAIPKVSLPYLLVLGVVHTGVAYVLYFSAMQELKSQTIATLSYIDPISAVLVSALFLNENLTPIQLIGGIFILGSTFISESGLLERDGIKVNRKVKSE</sequence>
<dbReference type="PANTHER" id="PTHR22911:SF102">
    <property type="entry name" value="MEMBRANE PROTEIN"/>
    <property type="match status" value="1"/>
</dbReference>
<comment type="caution">
    <text evidence="5">The sequence shown here is derived from an EMBL/GenBank/DDBJ whole genome shotgun (WGS) entry which is preliminary data.</text>
</comment>
<feature type="transmembrane region" description="Helical" evidence="3">
    <location>
        <begin position="119"/>
        <end position="138"/>
    </location>
</feature>
<feature type="transmembrane region" description="Helical" evidence="3">
    <location>
        <begin position="180"/>
        <end position="197"/>
    </location>
</feature>
<evidence type="ECO:0000256" key="3">
    <source>
        <dbReference type="SAM" id="Phobius"/>
    </source>
</evidence>
<feature type="transmembrane region" description="Helical" evidence="3">
    <location>
        <begin position="241"/>
        <end position="260"/>
    </location>
</feature>
<keyword evidence="3" id="KW-0472">Membrane</keyword>
<keyword evidence="6" id="KW-1185">Reference proteome</keyword>
<evidence type="ECO:0000259" key="4">
    <source>
        <dbReference type="Pfam" id="PF00892"/>
    </source>
</evidence>
<keyword evidence="3" id="KW-1133">Transmembrane helix</keyword>
<dbReference type="EMBL" id="JBHUFF010000009">
    <property type="protein sequence ID" value="MFD1799253.1"/>
    <property type="molecule type" value="Genomic_DNA"/>
</dbReference>
<gene>
    <name evidence="5" type="ORF">ACFSBK_05180</name>
</gene>
<dbReference type="InterPro" id="IPR000620">
    <property type="entry name" value="EamA_dom"/>
</dbReference>
<evidence type="ECO:0000313" key="5">
    <source>
        <dbReference type="EMBL" id="MFD1799253.1"/>
    </source>
</evidence>